<proteinExistence type="predicted"/>
<dbReference type="RefSeq" id="WP_128745369.1">
    <property type="nucleotide sequence ID" value="NZ_CP035281.1"/>
</dbReference>
<evidence type="ECO:0000313" key="3">
    <source>
        <dbReference type="Proteomes" id="UP000287601"/>
    </source>
</evidence>
<keyword evidence="1" id="KW-0472">Membrane</keyword>
<feature type="transmembrane region" description="Helical" evidence="1">
    <location>
        <begin position="14"/>
        <end position="39"/>
    </location>
</feature>
<keyword evidence="1" id="KW-0812">Transmembrane</keyword>
<sequence>MNNKKGSAMVEASILYPLIIGAVMAVIYIMICMYTGAAIKANLDAELRNKAMEITSIGERMTVKHSFNPQDKYGKKAFLEKISFTEEFHVHMKCLSAHAFHSYRGNSMMPKNLARQHQGTVYMIDEREYIRKADMIVQ</sequence>
<evidence type="ECO:0000313" key="2">
    <source>
        <dbReference type="EMBL" id="QAT42720.1"/>
    </source>
</evidence>
<dbReference type="Proteomes" id="UP000287601">
    <property type="component" value="Chromosome"/>
</dbReference>
<gene>
    <name evidence="2" type="ORF">EQM06_05460</name>
</gene>
<keyword evidence="1" id="KW-1133">Transmembrane helix</keyword>
<accession>A0A410PUY4</accession>
<dbReference type="KEGG" id="amij:EQM06_05460"/>
<dbReference type="EMBL" id="CP035281">
    <property type="protein sequence ID" value="QAT42720.1"/>
    <property type="molecule type" value="Genomic_DNA"/>
</dbReference>
<name>A0A410PUY4_9FIRM</name>
<evidence type="ECO:0000256" key="1">
    <source>
        <dbReference type="SAM" id="Phobius"/>
    </source>
</evidence>
<dbReference type="AlphaFoldDB" id="A0A410PUY4"/>
<keyword evidence="3" id="KW-1185">Reference proteome</keyword>
<reference evidence="2 3" key="1">
    <citation type="submission" date="2019-01" db="EMBL/GenBank/DDBJ databases">
        <title>Draft genomes of a novel of Aminipila strains.</title>
        <authorList>
            <person name="Ma S."/>
        </authorList>
    </citation>
    <scope>NUCLEOTIDE SEQUENCE [LARGE SCALE GENOMIC DNA]</scope>
    <source>
        <strain evidence="3">JN-39</strain>
    </source>
</reference>
<organism evidence="2 3">
    <name type="scientific">Aminipila luticellarii</name>
    <dbReference type="NCBI Taxonomy" id="2507160"/>
    <lineage>
        <taxon>Bacteria</taxon>
        <taxon>Bacillati</taxon>
        <taxon>Bacillota</taxon>
        <taxon>Clostridia</taxon>
        <taxon>Peptostreptococcales</taxon>
        <taxon>Anaerovoracaceae</taxon>
        <taxon>Aminipila</taxon>
    </lineage>
</organism>
<protein>
    <submittedName>
        <fullName evidence="2">Uncharacterized protein</fullName>
    </submittedName>
</protein>